<reference evidence="6 7" key="1">
    <citation type="submission" date="2024-10" db="EMBL/GenBank/DDBJ databases">
        <title>The Natural Products Discovery Center: Release of the First 8490 Sequenced Strains for Exploring Actinobacteria Biosynthetic Diversity.</title>
        <authorList>
            <person name="Kalkreuter E."/>
            <person name="Kautsar S.A."/>
            <person name="Yang D."/>
            <person name="Bader C.D."/>
            <person name="Teijaro C.N."/>
            <person name="Fluegel L."/>
            <person name="Davis C.M."/>
            <person name="Simpson J.R."/>
            <person name="Lauterbach L."/>
            <person name="Steele A.D."/>
            <person name="Gui C."/>
            <person name="Meng S."/>
            <person name="Li G."/>
            <person name="Viehrig K."/>
            <person name="Ye F."/>
            <person name="Su P."/>
            <person name="Kiefer A.F."/>
            <person name="Nichols A."/>
            <person name="Cepeda A.J."/>
            <person name="Yan W."/>
            <person name="Fan B."/>
            <person name="Jiang Y."/>
            <person name="Adhikari A."/>
            <person name="Zheng C.-J."/>
            <person name="Schuster L."/>
            <person name="Cowan T.M."/>
            <person name="Smanski M.J."/>
            <person name="Chevrette M.G."/>
            <person name="De Carvalho L.P.S."/>
            <person name="Shen B."/>
        </authorList>
    </citation>
    <scope>NUCLEOTIDE SEQUENCE [LARGE SCALE GENOMIC DNA]</scope>
    <source>
        <strain evidence="6 7">NPDC050545</strain>
    </source>
</reference>
<feature type="region of interest" description="Disordered" evidence="4">
    <location>
        <begin position="752"/>
        <end position="780"/>
    </location>
</feature>
<dbReference type="InterPro" id="IPR023213">
    <property type="entry name" value="CAT-like_dom_sf"/>
</dbReference>
<evidence type="ECO:0000259" key="5">
    <source>
        <dbReference type="PROSITE" id="PS50075"/>
    </source>
</evidence>
<evidence type="ECO:0000256" key="1">
    <source>
        <dbReference type="ARBA" id="ARBA00001957"/>
    </source>
</evidence>
<organism evidence="6 7">
    <name type="scientific">Nonomuraea typhae</name>
    <dbReference type="NCBI Taxonomy" id="2603600"/>
    <lineage>
        <taxon>Bacteria</taxon>
        <taxon>Bacillati</taxon>
        <taxon>Actinomycetota</taxon>
        <taxon>Actinomycetes</taxon>
        <taxon>Streptosporangiales</taxon>
        <taxon>Streptosporangiaceae</taxon>
        <taxon>Nonomuraea</taxon>
    </lineage>
</organism>
<dbReference type="NCBIfam" id="TIGR01733">
    <property type="entry name" value="AA-adenyl-dom"/>
    <property type="match status" value="1"/>
</dbReference>
<dbReference type="SUPFAM" id="SSF52777">
    <property type="entry name" value="CoA-dependent acyltransferases"/>
    <property type="match status" value="2"/>
</dbReference>
<dbReference type="Pfam" id="PF00501">
    <property type="entry name" value="AMP-binding"/>
    <property type="match status" value="1"/>
</dbReference>
<dbReference type="InterPro" id="IPR042099">
    <property type="entry name" value="ANL_N_sf"/>
</dbReference>
<dbReference type="SMART" id="SM00823">
    <property type="entry name" value="PKS_PP"/>
    <property type="match status" value="1"/>
</dbReference>
<comment type="caution">
    <text evidence="6">The sequence shown here is derived from an EMBL/GenBank/DDBJ whole genome shotgun (WGS) entry which is preliminary data.</text>
</comment>
<dbReference type="SUPFAM" id="SSF47336">
    <property type="entry name" value="ACP-like"/>
    <property type="match status" value="1"/>
</dbReference>
<evidence type="ECO:0000256" key="3">
    <source>
        <dbReference type="ARBA" id="ARBA00022553"/>
    </source>
</evidence>
<dbReference type="InterPro" id="IPR001242">
    <property type="entry name" value="Condensation_dom"/>
</dbReference>
<dbReference type="Pfam" id="PF00550">
    <property type="entry name" value="PP-binding"/>
    <property type="match status" value="1"/>
</dbReference>
<dbReference type="SUPFAM" id="SSF56801">
    <property type="entry name" value="Acetyl-CoA synthetase-like"/>
    <property type="match status" value="1"/>
</dbReference>
<dbReference type="CDD" id="cd05930">
    <property type="entry name" value="A_NRPS"/>
    <property type="match status" value="1"/>
</dbReference>
<dbReference type="RefSeq" id="WP_397082236.1">
    <property type="nucleotide sequence ID" value="NZ_JBITGY010000004.1"/>
</dbReference>
<dbReference type="PANTHER" id="PTHR45527">
    <property type="entry name" value="NONRIBOSOMAL PEPTIDE SYNTHETASE"/>
    <property type="match status" value="1"/>
</dbReference>
<gene>
    <name evidence="6" type="ORF">ACIBG2_16570</name>
</gene>
<proteinExistence type="predicted"/>
<dbReference type="CDD" id="cd19531">
    <property type="entry name" value="LCL_NRPS-like"/>
    <property type="match status" value="1"/>
</dbReference>
<evidence type="ECO:0000313" key="7">
    <source>
        <dbReference type="Proteomes" id="UP001612741"/>
    </source>
</evidence>
<evidence type="ECO:0000256" key="2">
    <source>
        <dbReference type="ARBA" id="ARBA00022450"/>
    </source>
</evidence>
<feature type="domain" description="Carrier" evidence="5">
    <location>
        <begin position="884"/>
        <end position="959"/>
    </location>
</feature>
<dbReference type="InterPro" id="IPR036736">
    <property type="entry name" value="ACP-like_sf"/>
</dbReference>
<keyword evidence="7" id="KW-1185">Reference proteome</keyword>
<dbReference type="Gene3D" id="3.30.300.30">
    <property type="match status" value="1"/>
</dbReference>
<dbReference type="PROSITE" id="PS50075">
    <property type="entry name" value="CARRIER"/>
    <property type="match status" value="1"/>
</dbReference>
<keyword evidence="2" id="KW-0596">Phosphopantetheine</keyword>
<dbReference type="Proteomes" id="UP001612741">
    <property type="component" value="Unassembled WGS sequence"/>
</dbReference>
<evidence type="ECO:0000313" key="6">
    <source>
        <dbReference type="EMBL" id="MFI6499004.1"/>
    </source>
</evidence>
<protein>
    <submittedName>
        <fullName evidence="6">Amino acid adenylation domain-containing protein</fullName>
    </submittedName>
</protein>
<dbReference type="InterPro" id="IPR009081">
    <property type="entry name" value="PP-bd_ACP"/>
</dbReference>
<dbReference type="InterPro" id="IPR000873">
    <property type="entry name" value="AMP-dep_synth/lig_dom"/>
</dbReference>
<dbReference type="InterPro" id="IPR020806">
    <property type="entry name" value="PKS_PP-bd"/>
</dbReference>
<accession>A0ABW7YUM5</accession>
<name>A0ABW7YUM5_9ACTN</name>
<comment type="cofactor">
    <cofactor evidence="1">
        <name>pantetheine 4'-phosphate</name>
        <dbReference type="ChEBI" id="CHEBI:47942"/>
    </cofactor>
</comment>
<dbReference type="Gene3D" id="3.40.50.12780">
    <property type="entry name" value="N-terminal domain of ligase-like"/>
    <property type="match status" value="1"/>
</dbReference>
<dbReference type="Gene3D" id="3.30.559.30">
    <property type="entry name" value="Nonribosomal peptide synthetase, condensation domain"/>
    <property type="match status" value="1"/>
</dbReference>
<keyword evidence="3" id="KW-0597">Phosphoprotein</keyword>
<sequence>MRFVMSAAQRGLWLLDRLHPGTAQYNVPFTLRLRGPLDVVALSRAFDRVVARHPALRTVFPGDGLACPAEHAITLDVVREDRSAQWAREPFDLAAGPLVRARLVRLGPEEHLFAVVMHHIVCDLASIRVFFDDLAAFYAGAEPAPLPEPPREEAGDLEWWRSYLEGAPTVLDLPADRPRPPVRGTAGATFTRTIPAPAVAGAAALARTARTSTFTVMLAAYAALLGRLSGQREVLIGTPFSSFLEPHVGFHVTTLPVRADLAGDPDFVTLTRRVRDSLLEVLGHREVGFDALVEHLRPARDPSRTPLVQAMLTFEAGRLAEPRFPGLVAEVAMTPPETAKFDLDFMIHQGDGEDYALAVTYSTELFSPAAAGELAGRFVRVLKAAVAAPDTPVRALPVLTSAERAALIVPASPPGGSRGPAIHELIAERAAATPDAPALDGERVLTYADLDRRSAAVAHRLAASGAGPEDVVGILMPRGADYVTAMLGVLRSGAAYLPLDPAHPEERRQALLAAAGARHVVTEIPGDGAGRVPGGVPGGSAPVHPENLAYTIFTSGSTGAPKGVGVTHGALANHAHAIVAAFELTERDRVLQFAAPGFDVAAEELYPTWLAGGCVVMLDGTPAPAELSGVLAERRVTVANLPSGYWRRWDGRDCPLRLMVIGSEAADPEALARWRWNVPLIHAYGLTETTITATLHRMDGPPEAGVPVGAPIAGLRAYVLDEELEPALTGELYLAGAGLARGYTGAADRTAERFVPDPYGPPGSRMHRTGDRARRRPGGPIEVLGRIDEQLKVHGHRIEPAEVEAVLAAHPEVEAAAVALREDRLVGYIAPAVPPDFRTYLAARLPAYLTPTVFLSLAELPVTAGGKLDRRALPTPSFTARSERARTELERDLAAIWAGELGLASIGIHDNFFDLGGTSYTLAAVHARVTALLDRPLALVTLYEFPTVAALSAHLTASAPEETPSAGRLLAGRARLRRRRTP</sequence>
<dbReference type="Pfam" id="PF00668">
    <property type="entry name" value="Condensation"/>
    <property type="match status" value="1"/>
</dbReference>
<dbReference type="InterPro" id="IPR010071">
    <property type="entry name" value="AA_adenyl_dom"/>
</dbReference>
<dbReference type="InterPro" id="IPR045851">
    <property type="entry name" value="AMP-bd_C_sf"/>
</dbReference>
<dbReference type="Gene3D" id="1.10.1200.10">
    <property type="entry name" value="ACP-like"/>
    <property type="match status" value="1"/>
</dbReference>
<evidence type="ECO:0000256" key="4">
    <source>
        <dbReference type="SAM" id="MobiDB-lite"/>
    </source>
</evidence>
<dbReference type="EMBL" id="JBITGY010000004">
    <property type="protein sequence ID" value="MFI6499004.1"/>
    <property type="molecule type" value="Genomic_DNA"/>
</dbReference>
<feature type="region of interest" description="Disordered" evidence="4">
    <location>
        <begin position="962"/>
        <end position="982"/>
    </location>
</feature>
<dbReference type="Gene3D" id="3.30.559.10">
    <property type="entry name" value="Chloramphenicol acetyltransferase-like domain"/>
    <property type="match status" value="1"/>
</dbReference>
<dbReference type="PANTHER" id="PTHR45527:SF1">
    <property type="entry name" value="FATTY ACID SYNTHASE"/>
    <property type="match status" value="1"/>
</dbReference>